<organism evidence="3 4">
    <name type="scientific">Hyphodiscus hymeniophilus</name>
    <dbReference type="NCBI Taxonomy" id="353542"/>
    <lineage>
        <taxon>Eukaryota</taxon>
        <taxon>Fungi</taxon>
        <taxon>Dikarya</taxon>
        <taxon>Ascomycota</taxon>
        <taxon>Pezizomycotina</taxon>
        <taxon>Leotiomycetes</taxon>
        <taxon>Helotiales</taxon>
        <taxon>Hyphodiscaceae</taxon>
        <taxon>Hyphodiscus</taxon>
    </lineage>
</organism>
<dbReference type="GO" id="GO:0005886">
    <property type="term" value="C:plasma membrane"/>
    <property type="evidence" value="ECO:0007669"/>
    <property type="project" value="InterPro"/>
</dbReference>
<evidence type="ECO:0000256" key="1">
    <source>
        <dbReference type="SAM" id="MobiDB-lite"/>
    </source>
</evidence>
<dbReference type="PANTHER" id="PTHR28019:SF2">
    <property type="entry name" value="CELL MEMBRANE PROTEIN YLR413W-RELATED"/>
    <property type="match status" value="1"/>
</dbReference>
<dbReference type="GO" id="GO:0051285">
    <property type="term" value="C:cell cortex of cell tip"/>
    <property type="evidence" value="ECO:0007669"/>
    <property type="project" value="TreeGrafter"/>
</dbReference>
<proteinExistence type="predicted"/>
<evidence type="ECO:0000313" key="4">
    <source>
        <dbReference type="Proteomes" id="UP000785200"/>
    </source>
</evidence>
<feature type="compositionally biased region" description="Basic and acidic residues" evidence="1">
    <location>
        <begin position="12"/>
        <end position="29"/>
    </location>
</feature>
<protein>
    <submittedName>
        <fullName evidence="3">SUR7 family pun1</fullName>
    </submittedName>
</protein>
<keyword evidence="2" id="KW-1133">Transmembrane helix</keyword>
<dbReference type="Proteomes" id="UP000785200">
    <property type="component" value="Unassembled WGS sequence"/>
</dbReference>
<dbReference type="Pfam" id="PF06687">
    <property type="entry name" value="SUR7"/>
    <property type="match status" value="1"/>
</dbReference>
<dbReference type="InterPro" id="IPR009571">
    <property type="entry name" value="SUR7/Rim9-like_fungi"/>
</dbReference>
<dbReference type="OrthoDB" id="2327445at2759"/>
<feature type="transmembrane region" description="Helical" evidence="2">
    <location>
        <begin position="281"/>
        <end position="301"/>
    </location>
</feature>
<gene>
    <name evidence="3" type="ORF">D0Z07_1001</name>
</gene>
<dbReference type="GO" id="GO:0031505">
    <property type="term" value="P:fungal-type cell wall organization"/>
    <property type="evidence" value="ECO:0007669"/>
    <property type="project" value="TreeGrafter"/>
</dbReference>
<dbReference type="PANTHER" id="PTHR28019">
    <property type="entry name" value="CELL MEMBRANE PROTEIN YLR413W-RELATED"/>
    <property type="match status" value="1"/>
</dbReference>
<reference evidence="3" key="1">
    <citation type="submission" date="2019-07" db="EMBL/GenBank/DDBJ databases">
        <title>Hyphodiscus hymeniophilus genome sequencing and assembly.</title>
        <authorList>
            <person name="Kramer G."/>
            <person name="Nodwell J."/>
        </authorList>
    </citation>
    <scope>NUCLEOTIDE SEQUENCE</scope>
    <source>
        <strain evidence="3">ATCC 34498</strain>
    </source>
</reference>
<feature type="transmembrane region" description="Helical" evidence="2">
    <location>
        <begin position="55"/>
        <end position="74"/>
    </location>
</feature>
<feature type="region of interest" description="Disordered" evidence="1">
    <location>
        <begin position="1"/>
        <end position="41"/>
    </location>
</feature>
<dbReference type="AlphaFoldDB" id="A0A9P6VQ28"/>
<name>A0A9P6VQ28_9HELO</name>
<feature type="transmembrane region" description="Helical" evidence="2">
    <location>
        <begin position="237"/>
        <end position="260"/>
    </location>
</feature>
<feature type="transmembrane region" description="Helical" evidence="2">
    <location>
        <begin position="203"/>
        <end position="231"/>
    </location>
</feature>
<dbReference type="InterPro" id="IPR052413">
    <property type="entry name" value="SUR7_domain"/>
</dbReference>
<keyword evidence="2" id="KW-0472">Membrane</keyword>
<sequence>MALPTFRSLAARRQEQKKEQRPDRVKETDSSDGTVTPTRTPAVDIKKATSTRRHAIILSSFFFLVSVVFLILVNRSLFSHQASRANPPQQTIIGNLSNRSVLRDTYFFKLDLANIIPASTPADITFVNSLARSLGLHDFYQVGLWNFCEGYTDEGITSCSKPKNLYWFNPVEILLNELLAGATIALPADVNNILDLIRLASHFMFGCFLAGVCMNFVNIFITPVVLISRWWSFPIAVWTFLSALLTTAAAIIATVMFVIFRNVITSQAGLNIGGSLGIQMFAFMWVGAAFSIFGFVIHLGLSCCCASKRDVRTGRRKGNKRAYGDAILVEKKTPIAGRRRFRIPNLGRRKMAGEIV</sequence>
<keyword evidence="2" id="KW-0812">Transmembrane</keyword>
<evidence type="ECO:0000256" key="2">
    <source>
        <dbReference type="SAM" id="Phobius"/>
    </source>
</evidence>
<dbReference type="EMBL" id="VNKQ01000003">
    <property type="protein sequence ID" value="KAG0652103.1"/>
    <property type="molecule type" value="Genomic_DNA"/>
</dbReference>
<comment type="caution">
    <text evidence="3">The sequence shown here is derived from an EMBL/GenBank/DDBJ whole genome shotgun (WGS) entry which is preliminary data.</text>
</comment>
<accession>A0A9P6VQ28</accession>
<keyword evidence="4" id="KW-1185">Reference proteome</keyword>
<evidence type="ECO:0000313" key="3">
    <source>
        <dbReference type="EMBL" id="KAG0652103.1"/>
    </source>
</evidence>